<organism evidence="1 2">
    <name type="scientific">Candidatus Microbacterium phytovorans</name>
    <dbReference type="NCBI Taxonomy" id="3121374"/>
    <lineage>
        <taxon>Bacteria</taxon>
        <taxon>Bacillati</taxon>
        <taxon>Actinomycetota</taxon>
        <taxon>Actinomycetes</taxon>
        <taxon>Micrococcales</taxon>
        <taxon>Microbacteriaceae</taxon>
        <taxon>Microbacterium</taxon>
    </lineage>
</organism>
<reference evidence="1" key="1">
    <citation type="submission" date="2023-03" db="EMBL/GenBank/DDBJ databases">
        <title>Andean soil-derived lignocellulolytic bacterial consortium as a source of novel taxa and putative plastic-active enzymes.</title>
        <authorList>
            <person name="Diaz-Garcia L."/>
            <person name="Chuvochina M."/>
            <person name="Feuerriegel G."/>
            <person name="Bunk B."/>
            <person name="Sproer C."/>
            <person name="Streit W.R."/>
            <person name="Rodriguez L.M."/>
            <person name="Overmann J."/>
            <person name="Jimenez D.J."/>
        </authorList>
    </citation>
    <scope>NUCLEOTIDE SEQUENCE</scope>
    <source>
        <strain evidence="1">MAG 4610</strain>
    </source>
</reference>
<protein>
    <submittedName>
        <fullName evidence="1">Uncharacterized protein</fullName>
    </submittedName>
</protein>
<name>A0AAJ5W245_9MICO</name>
<dbReference type="InterPro" id="IPR049457">
    <property type="entry name" value="Emfourin"/>
</dbReference>
<dbReference type="Pfam" id="PF20242">
    <property type="entry name" value="Emfourin"/>
    <property type="match status" value="1"/>
</dbReference>
<accession>A0AAJ5W245</accession>
<proteinExistence type="predicted"/>
<dbReference type="AlphaFoldDB" id="A0AAJ5W245"/>
<sequence>MSQAADRTDEPAAECALSIRVERTGGFAGLTRRWSATPPPDEADHWRSLIDACPWDAAAPHAGSDAEAGADVEVTTGGADRFCWTVVAGTPTSEHTAVLPETDLDEPWRRLIDAVREADAGRSPAEE</sequence>
<evidence type="ECO:0000313" key="2">
    <source>
        <dbReference type="Proteomes" id="UP001213972"/>
    </source>
</evidence>
<dbReference type="Proteomes" id="UP001213972">
    <property type="component" value="Chromosome"/>
</dbReference>
<evidence type="ECO:0000313" key="1">
    <source>
        <dbReference type="EMBL" id="WEK13868.1"/>
    </source>
</evidence>
<gene>
    <name evidence="1" type="ORF">P0Y48_01245</name>
</gene>
<dbReference type="EMBL" id="CP119321">
    <property type="protein sequence ID" value="WEK13868.1"/>
    <property type="molecule type" value="Genomic_DNA"/>
</dbReference>